<proteinExistence type="inferred from homology"/>
<dbReference type="PROSITE" id="PS00392">
    <property type="entry name" value="DDC_GAD_HDC_YDC"/>
    <property type="match status" value="1"/>
</dbReference>
<dbReference type="InterPro" id="IPR015422">
    <property type="entry name" value="PyrdxlP-dep_Trfase_small"/>
</dbReference>
<dbReference type="GO" id="GO:0030170">
    <property type="term" value="F:pyridoxal phosphate binding"/>
    <property type="evidence" value="ECO:0007669"/>
    <property type="project" value="InterPro"/>
</dbReference>
<evidence type="ECO:0008006" key="8">
    <source>
        <dbReference type="Google" id="ProtNLM"/>
    </source>
</evidence>
<dbReference type="SUPFAM" id="SSF53383">
    <property type="entry name" value="PLP-dependent transferases"/>
    <property type="match status" value="1"/>
</dbReference>
<accession>A0AAW2HX01</accession>
<dbReference type="InterPro" id="IPR010977">
    <property type="entry name" value="Aromatic_deC"/>
</dbReference>
<sequence>MNVEEFRRYGKELIDFIADYIENSRDFPVLPSSEPGYLQNLIPREAPEESEKWDDIMKDVVKYILPGMTHWQSPHFHAYFPAGQSYPSILGELLSAGLGTVEFTWLSSPISTELEVIVMDWLGKLIGLPDEFLNCSDGKGGGIIQGSASETVFVCLLAAKQRMLKRLLEQDPNLDPDVIKQKMVAYSSDQSNSCVEKAGRLGSMKMRLLKSDNNCRLRGETLLKAIKEDIENGLIPTYLCATLGTTPTCAFDRIDELSPICSQYGIWLHVDAAYAGAAFICPEYRHLMKAVETTDSFNMNPHKWLLVNFDCSAFWIKDSTWLIETLNVDRIYLDHHKRAISSARDHRNWEIPLGRRFRSLKLWFTLRSYGAKGLQKFIRYQIYLAKEFEKLVRSDVRFEIPFESSLGLICFRLKVKYFNDRKAK</sequence>
<dbReference type="FunFam" id="1.20.1340.10:FF:000001">
    <property type="entry name" value="Histidine decarboxylase"/>
    <property type="match status" value="1"/>
</dbReference>
<dbReference type="PANTHER" id="PTHR11999">
    <property type="entry name" value="GROUP II PYRIDOXAL-5-PHOSPHATE DECARBOXYLASE"/>
    <property type="match status" value="1"/>
</dbReference>
<evidence type="ECO:0000256" key="5">
    <source>
        <dbReference type="PIRSR" id="PIRSR602129-50"/>
    </source>
</evidence>
<comment type="similarity">
    <text evidence="2 6">Belongs to the group II decarboxylase family.</text>
</comment>
<protein>
    <recommendedName>
        <fullName evidence="8">Aromatic-L-amino-acid decarboxylase</fullName>
    </recommendedName>
</protein>
<evidence type="ECO:0000256" key="3">
    <source>
        <dbReference type="ARBA" id="ARBA00022898"/>
    </source>
</evidence>
<reference evidence="7" key="1">
    <citation type="journal article" date="2024" name="Gigascience">
        <title>Chromosome-level genome of the poultry shaft louse Menopon gallinae provides insight into the host-switching and adaptive evolution of parasitic lice.</title>
        <authorList>
            <person name="Xu Y."/>
            <person name="Ma L."/>
            <person name="Liu S."/>
            <person name="Liang Y."/>
            <person name="Liu Q."/>
            <person name="He Z."/>
            <person name="Tian L."/>
            <person name="Duan Y."/>
            <person name="Cai W."/>
            <person name="Li H."/>
            <person name="Song F."/>
        </authorList>
    </citation>
    <scope>NUCLEOTIDE SEQUENCE</scope>
    <source>
        <strain evidence="7">Cailab_2023a</strain>
    </source>
</reference>
<comment type="caution">
    <text evidence="7">The sequence shown here is derived from an EMBL/GenBank/DDBJ whole genome shotgun (WGS) entry which is preliminary data.</text>
</comment>
<evidence type="ECO:0000256" key="6">
    <source>
        <dbReference type="RuleBase" id="RU000382"/>
    </source>
</evidence>
<organism evidence="7">
    <name type="scientific">Menopon gallinae</name>
    <name type="common">poultry shaft louse</name>
    <dbReference type="NCBI Taxonomy" id="328185"/>
    <lineage>
        <taxon>Eukaryota</taxon>
        <taxon>Metazoa</taxon>
        <taxon>Ecdysozoa</taxon>
        <taxon>Arthropoda</taxon>
        <taxon>Hexapoda</taxon>
        <taxon>Insecta</taxon>
        <taxon>Pterygota</taxon>
        <taxon>Neoptera</taxon>
        <taxon>Paraneoptera</taxon>
        <taxon>Psocodea</taxon>
        <taxon>Troctomorpha</taxon>
        <taxon>Phthiraptera</taxon>
        <taxon>Amblycera</taxon>
        <taxon>Menoponidae</taxon>
        <taxon>Menopon</taxon>
    </lineage>
</organism>
<evidence type="ECO:0000313" key="7">
    <source>
        <dbReference type="EMBL" id="KAL0273790.1"/>
    </source>
</evidence>
<dbReference type="PRINTS" id="PR00800">
    <property type="entry name" value="YHDCRBOXLASE"/>
</dbReference>
<dbReference type="CDD" id="cd06450">
    <property type="entry name" value="DOPA_deC_like"/>
    <property type="match status" value="1"/>
</dbReference>
<keyword evidence="4 6" id="KW-0456">Lyase</keyword>
<evidence type="ECO:0000256" key="4">
    <source>
        <dbReference type="ARBA" id="ARBA00023239"/>
    </source>
</evidence>
<dbReference type="GO" id="GO:0004058">
    <property type="term" value="F:aromatic-L-amino-acid decarboxylase activity"/>
    <property type="evidence" value="ECO:0007669"/>
    <property type="project" value="TreeGrafter"/>
</dbReference>
<name>A0AAW2HX01_9NEOP</name>
<dbReference type="InterPro" id="IPR002129">
    <property type="entry name" value="PyrdxlP-dep_de-COase"/>
</dbReference>
<dbReference type="Gene3D" id="3.40.640.10">
    <property type="entry name" value="Type I PLP-dependent aspartate aminotransferase-like (Major domain)"/>
    <property type="match status" value="1"/>
</dbReference>
<dbReference type="Pfam" id="PF00282">
    <property type="entry name" value="Pyridoxal_deC"/>
    <property type="match status" value="1"/>
</dbReference>
<dbReference type="InterPro" id="IPR015424">
    <property type="entry name" value="PyrdxlP-dep_Trfase"/>
</dbReference>
<dbReference type="EMBL" id="JARGDH010000003">
    <property type="protein sequence ID" value="KAL0273790.1"/>
    <property type="molecule type" value="Genomic_DNA"/>
</dbReference>
<dbReference type="InterPro" id="IPR015421">
    <property type="entry name" value="PyrdxlP-dep_Trfase_major"/>
</dbReference>
<keyword evidence="3 5" id="KW-0663">Pyridoxal phosphate</keyword>
<comment type="cofactor">
    <cofactor evidence="1 5 6">
        <name>pyridoxal 5'-phosphate</name>
        <dbReference type="ChEBI" id="CHEBI:597326"/>
    </cofactor>
</comment>
<evidence type="ECO:0000256" key="1">
    <source>
        <dbReference type="ARBA" id="ARBA00001933"/>
    </source>
</evidence>
<dbReference type="GO" id="GO:0006584">
    <property type="term" value="P:catecholamine metabolic process"/>
    <property type="evidence" value="ECO:0007669"/>
    <property type="project" value="TreeGrafter"/>
</dbReference>
<dbReference type="Gene3D" id="1.20.1340.10">
    <property type="entry name" value="dopa decarboxylase, N-terminal domain"/>
    <property type="match status" value="1"/>
</dbReference>
<feature type="modified residue" description="N6-(pyridoxal phosphate)lysine" evidence="5">
    <location>
        <position position="303"/>
    </location>
</feature>
<gene>
    <name evidence="7" type="ORF">PYX00_006383</name>
</gene>
<dbReference type="GO" id="GO:0019752">
    <property type="term" value="P:carboxylic acid metabolic process"/>
    <property type="evidence" value="ECO:0007669"/>
    <property type="project" value="InterPro"/>
</dbReference>
<dbReference type="FunFam" id="3.40.640.10:FF:000025">
    <property type="entry name" value="Histidine decarboxylase"/>
    <property type="match status" value="1"/>
</dbReference>
<dbReference type="AlphaFoldDB" id="A0AAW2HX01"/>
<dbReference type="GO" id="GO:0006520">
    <property type="term" value="P:amino acid metabolic process"/>
    <property type="evidence" value="ECO:0007669"/>
    <property type="project" value="InterPro"/>
</dbReference>
<dbReference type="GO" id="GO:0005737">
    <property type="term" value="C:cytoplasm"/>
    <property type="evidence" value="ECO:0007669"/>
    <property type="project" value="TreeGrafter"/>
</dbReference>
<dbReference type="PANTHER" id="PTHR11999:SF60">
    <property type="entry name" value="3,4-DIHYDROXYPHENYLACETALDEHYDE SYNTHASE"/>
    <property type="match status" value="1"/>
</dbReference>
<dbReference type="InterPro" id="IPR021115">
    <property type="entry name" value="Pyridoxal-P_BS"/>
</dbReference>
<dbReference type="Gene3D" id="3.90.1150.10">
    <property type="entry name" value="Aspartate Aminotransferase, domain 1"/>
    <property type="match status" value="1"/>
</dbReference>
<evidence type="ECO:0000256" key="2">
    <source>
        <dbReference type="ARBA" id="ARBA00009533"/>
    </source>
</evidence>